<dbReference type="Proteomes" id="UP001500359">
    <property type="component" value="Unassembled WGS sequence"/>
</dbReference>
<evidence type="ECO:0000313" key="2">
    <source>
        <dbReference type="Proteomes" id="UP001500359"/>
    </source>
</evidence>
<dbReference type="EMBL" id="BAAAFD010000002">
    <property type="protein sequence ID" value="GAA0854536.1"/>
    <property type="molecule type" value="Genomic_DNA"/>
</dbReference>
<name>A0ABP3WPL1_9ALTE</name>
<evidence type="ECO:0008006" key="3">
    <source>
        <dbReference type="Google" id="ProtNLM"/>
    </source>
</evidence>
<organism evidence="1 2">
    <name type="scientific">Aliiglaciecola litoralis</name>
    <dbReference type="NCBI Taxonomy" id="582857"/>
    <lineage>
        <taxon>Bacteria</taxon>
        <taxon>Pseudomonadati</taxon>
        <taxon>Pseudomonadota</taxon>
        <taxon>Gammaproteobacteria</taxon>
        <taxon>Alteromonadales</taxon>
        <taxon>Alteromonadaceae</taxon>
        <taxon>Aliiglaciecola</taxon>
    </lineage>
</organism>
<gene>
    <name evidence="1" type="ORF">GCM10009114_10770</name>
</gene>
<reference evidence="2" key="1">
    <citation type="journal article" date="2019" name="Int. J. Syst. Evol. Microbiol.">
        <title>The Global Catalogue of Microorganisms (GCM) 10K type strain sequencing project: providing services to taxonomists for standard genome sequencing and annotation.</title>
        <authorList>
            <consortium name="The Broad Institute Genomics Platform"/>
            <consortium name="The Broad Institute Genome Sequencing Center for Infectious Disease"/>
            <person name="Wu L."/>
            <person name="Ma J."/>
        </authorList>
    </citation>
    <scope>NUCLEOTIDE SEQUENCE [LARGE SCALE GENOMIC DNA]</scope>
    <source>
        <strain evidence="2">JCM 15896</strain>
    </source>
</reference>
<keyword evidence="2" id="KW-1185">Reference proteome</keyword>
<evidence type="ECO:0000313" key="1">
    <source>
        <dbReference type="EMBL" id="GAA0854536.1"/>
    </source>
</evidence>
<comment type="caution">
    <text evidence="1">The sequence shown here is derived from an EMBL/GenBank/DDBJ whole genome shotgun (WGS) entry which is preliminary data.</text>
</comment>
<accession>A0ABP3WPL1</accession>
<sequence length="83" mass="9480">MRKLAKDAVYALIVFSIRIEERLMSLMTVAEVAEFLGVQEGRVERLERESLLMSKDKDDAGKPLFDKTAVEKYKEFAERIGGI</sequence>
<protein>
    <recommendedName>
        <fullName evidence="3">Helix-turn-helix domain-containing protein</fullName>
    </recommendedName>
</protein>
<proteinExistence type="predicted"/>